<dbReference type="Proteomes" id="UP000011721">
    <property type="component" value="Plasmid unnamed"/>
</dbReference>
<dbReference type="RefSeq" id="WP_015405769.1">
    <property type="nucleotide sequence ID" value="NC_020305.1"/>
</dbReference>
<accession>M1PEW4</accession>
<proteinExistence type="predicted"/>
<dbReference type="HOGENOM" id="CLU_1861986_0_0_7"/>
<geneLocation type="plasmid" evidence="2">
    <name>pDESSD</name>
</geneLocation>
<keyword evidence="2" id="KW-1185">Reference proteome</keyword>
<dbReference type="KEGG" id="dsf:UWK_03578"/>
<dbReference type="EMBL" id="CP003986">
    <property type="protein sequence ID" value="AGF80087.1"/>
    <property type="molecule type" value="Genomic_DNA"/>
</dbReference>
<evidence type="ECO:0000313" key="2">
    <source>
        <dbReference type="Proteomes" id="UP000011721"/>
    </source>
</evidence>
<evidence type="ECO:0000313" key="1">
    <source>
        <dbReference type="EMBL" id="AGF80087.1"/>
    </source>
</evidence>
<dbReference type="AlphaFoldDB" id="M1PEW4"/>
<gene>
    <name evidence="1" type="ordered locus">UWK_03578</name>
</gene>
<organism evidence="1 2">
    <name type="scientific">Desulfocapsa sulfexigens (strain DSM 10523 / SB164P1)</name>
    <dbReference type="NCBI Taxonomy" id="1167006"/>
    <lineage>
        <taxon>Bacteria</taxon>
        <taxon>Pseudomonadati</taxon>
        <taxon>Thermodesulfobacteriota</taxon>
        <taxon>Desulfobulbia</taxon>
        <taxon>Desulfobulbales</taxon>
        <taxon>Desulfocapsaceae</taxon>
        <taxon>Desulfocapsa</taxon>
    </lineage>
</organism>
<sequence length="137" mass="15152">MNPIKKRIINFLAGEESIPLEAFQAYLDKSKELVSVGIENDADILLYAHKTNGKVFVVGLVGKSIINGPELNSFLELYFADSGGLASHAKGIAEYIYKDLATATEGFMVFRCAEDSRWRSFKPIKNAELIKGRTLHG</sequence>
<protein>
    <submittedName>
        <fullName evidence="1">Uncharacterized protein</fullName>
    </submittedName>
</protein>
<name>M1PEW4_DESSD</name>
<reference evidence="2" key="1">
    <citation type="journal article" date="2013" name="Stand. Genomic Sci.">
        <title>Complete genome sequence of Desulfocapsa sulfexigens, a marine deltaproteobacterium specialized in disproportionating inorganic sulfur compounds.</title>
        <authorList>
            <person name="Finster K.W."/>
            <person name="Kjeldsen K.U."/>
            <person name="Kube M."/>
            <person name="Reinhardt R."/>
            <person name="Mussmann M."/>
            <person name="Amann R."/>
            <person name="Schreiber L."/>
        </authorList>
    </citation>
    <scope>NUCLEOTIDE SEQUENCE [LARGE SCALE GENOMIC DNA]</scope>
    <source>
        <strain evidence="2">DSM 10523 / SB164P1</strain>
        <plasmid evidence="2">pDESSD</plasmid>
    </source>
</reference>
<keyword evidence="1" id="KW-0614">Plasmid</keyword>